<keyword evidence="7 8" id="KW-0472">Membrane</keyword>
<evidence type="ECO:0000256" key="7">
    <source>
        <dbReference type="ARBA" id="ARBA00023136"/>
    </source>
</evidence>
<dbReference type="Gene3D" id="3.40.50.2000">
    <property type="entry name" value="Glycogen Phosphorylase B"/>
    <property type="match status" value="1"/>
</dbReference>
<keyword evidence="5" id="KW-0256">Endoplasmic reticulum</keyword>
<feature type="transmembrane region" description="Helical" evidence="8">
    <location>
        <begin position="6"/>
        <end position="26"/>
    </location>
</feature>
<keyword evidence="10" id="KW-1185">Reference proteome</keyword>
<feature type="transmembrane region" description="Helical" evidence="8">
    <location>
        <begin position="123"/>
        <end position="143"/>
    </location>
</feature>
<evidence type="ECO:0000313" key="10">
    <source>
        <dbReference type="Proteomes" id="UP001153069"/>
    </source>
</evidence>
<keyword evidence="4 8" id="KW-0812">Transmembrane</keyword>
<accession>A0A9N8HPR3</accession>
<name>A0A9N8HPR3_9STRA</name>
<comment type="caution">
    <text evidence="9">The sequence shown here is derived from an EMBL/GenBank/DDBJ whole genome shotgun (WGS) entry which is preliminary data.</text>
</comment>
<dbReference type="GO" id="GO:0006488">
    <property type="term" value="P:dolichol-linked oligosaccharide biosynthetic process"/>
    <property type="evidence" value="ECO:0007669"/>
    <property type="project" value="InterPro"/>
</dbReference>
<evidence type="ECO:0000256" key="3">
    <source>
        <dbReference type="ARBA" id="ARBA00017467"/>
    </source>
</evidence>
<gene>
    <name evidence="9" type="ORF">SEMRO_922_G220470.1</name>
</gene>
<dbReference type="OrthoDB" id="17098at2759"/>
<dbReference type="GO" id="GO:0004577">
    <property type="term" value="F:N-acetylglucosaminyldiphosphodolichol N-acetylglucosaminyltransferase activity"/>
    <property type="evidence" value="ECO:0007669"/>
    <property type="project" value="TreeGrafter"/>
</dbReference>
<dbReference type="GO" id="GO:0043541">
    <property type="term" value="C:UDP-N-acetylglucosamine transferase complex"/>
    <property type="evidence" value="ECO:0007669"/>
    <property type="project" value="TreeGrafter"/>
</dbReference>
<keyword evidence="9" id="KW-0808">Transferase</keyword>
<evidence type="ECO:0000256" key="1">
    <source>
        <dbReference type="ARBA" id="ARBA00004389"/>
    </source>
</evidence>
<evidence type="ECO:0000256" key="4">
    <source>
        <dbReference type="ARBA" id="ARBA00022692"/>
    </source>
</evidence>
<comment type="similarity">
    <text evidence="2">Belongs to the ALG14 family.</text>
</comment>
<protein>
    <recommendedName>
        <fullName evidence="3">UDP-N-acetylglucosamine transferase subunit ALG14</fullName>
    </recommendedName>
</protein>
<evidence type="ECO:0000313" key="9">
    <source>
        <dbReference type="EMBL" id="CAB9518293.1"/>
    </source>
</evidence>
<comment type="subcellular location">
    <subcellularLocation>
        <location evidence="1">Endoplasmic reticulum membrane</location>
        <topology evidence="1">Single-pass membrane protein</topology>
    </subcellularLocation>
</comment>
<dbReference type="PANTHER" id="PTHR12154">
    <property type="entry name" value="GLYCOSYL TRANSFERASE-RELATED"/>
    <property type="match status" value="1"/>
</dbReference>
<organism evidence="9 10">
    <name type="scientific">Seminavis robusta</name>
    <dbReference type="NCBI Taxonomy" id="568900"/>
    <lineage>
        <taxon>Eukaryota</taxon>
        <taxon>Sar</taxon>
        <taxon>Stramenopiles</taxon>
        <taxon>Ochrophyta</taxon>
        <taxon>Bacillariophyta</taxon>
        <taxon>Bacillariophyceae</taxon>
        <taxon>Bacillariophycidae</taxon>
        <taxon>Naviculales</taxon>
        <taxon>Naviculaceae</taxon>
        <taxon>Seminavis</taxon>
    </lineage>
</organism>
<proteinExistence type="inferred from homology"/>
<dbReference type="PANTHER" id="PTHR12154:SF4">
    <property type="entry name" value="UDP-N-ACETYLGLUCOSAMINE TRANSFERASE SUBUNIT ALG14 HOMOLOG"/>
    <property type="match status" value="1"/>
</dbReference>
<dbReference type="AlphaFoldDB" id="A0A9N8HPR3"/>
<evidence type="ECO:0000256" key="5">
    <source>
        <dbReference type="ARBA" id="ARBA00022824"/>
    </source>
</evidence>
<dbReference type="Proteomes" id="UP001153069">
    <property type="component" value="Unassembled WGS sequence"/>
</dbReference>
<dbReference type="EMBL" id="CAICTM010000920">
    <property type="protein sequence ID" value="CAB9518293.1"/>
    <property type="molecule type" value="Genomic_DNA"/>
</dbReference>
<evidence type="ECO:0000256" key="6">
    <source>
        <dbReference type="ARBA" id="ARBA00022989"/>
    </source>
</evidence>
<sequence length="230" mass="25910">MDSAIALIILGGAIAAALLFAILRFLRIYREIQARRNGLDDKETRTAFRNKKCKTLVVLGSGGHTSEMLHMVSQLDTSRYDPIVYIVADTDHTSIQRLQANPELHKNDTIVHKIPRSREVGQSFTSSFITTIYALIHAIVLTIQIRPELVLCNGPGTCVPVILGAWLIRMAGFPCQFLFCESFCRVETLSLTGKLLYPIVDCFIVHWQELHQKYPKSHLSSTFVVNQNQQ</sequence>
<keyword evidence="6 8" id="KW-1133">Transmembrane helix</keyword>
<dbReference type="InterPro" id="IPR013969">
    <property type="entry name" value="Oligosacch_biosynth_Alg14"/>
</dbReference>
<evidence type="ECO:0000256" key="2">
    <source>
        <dbReference type="ARBA" id="ARBA00009731"/>
    </source>
</evidence>
<evidence type="ECO:0000256" key="8">
    <source>
        <dbReference type="SAM" id="Phobius"/>
    </source>
</evidence>
<dbReference type="Pfam" id="PF08660">
    <property type="entry name" value="Alg14"/>
    <property type="match status" value="1"/>
</dbReference>
<reference evidence="9" key="1">
    <citation type="submission" date="2020-06" db="EMBL/GenBank/DDBJ databases">
        <authorList>
            <consortium name="Plant Systems Biology data submission"/>
        </authorList>
    </citation>
    <scope>NUCLEOTIDE SEQUENCE</scope>
    <source>
        <strain evidence="9">D6</strain>
    </source>
</reference>